<organism evidence="1 2">
    <name type="scientific">Georgfuchsia toluolica</name>
    <dbReference type="NCBI Taxonomy" id="424218"/>
    <lineage>
        <taxon>Bacteria</taxon>
        <taxon>Pseudomonadati</taxon>
        <taxon>Pseudomonadota</taxon>
        <taxon>Betaproteobacteria</taxon>
        <taxon>Nitrosomonadales</taxon>
        <taxon>Sterolibacteriaceae</taxon>
        <taxon>Georgfuchsia</taxon>
    </lineage>
</organism>
<sequence>MDNRELDIVLAALGVTEVAGQPASSDDHDHTTQIDGLLTLAAGERKRLGEMLVDVGRAEPEQLMDALAEQARTGEKLGEIAIRRGWLDPGQLDRALRFQDAQSQKCDTKSRLCLGEILVATGEISRAQLDDALARQRDSGRQLGSELVNAGHLKPHQLASGLHLQRRLVALAIAATLAVGTAVETTPAEAAVGANAQVAVSATVLRHVSIRVLSAPHTIHISEADIVRGYVDVPIPLMLEIVSNSPTGYLLTVESQADFARGTEVRGIGSPVSFGRFGGVLSVQSGGHGMQTMPAELNFRVLLSEEARPGVHPWPIQISVMPT</sequence>
<dbReference type="EMBL" id="CAJQUM010000001">
    <property type="protein sequence ID" value="CAG4884717.1"/>
    <property type="molecule type" value="Genomic_DNA"/>
</dbReference>
<evidence type="ECO:0000313" key="2">
    <source>
        <dbReference type="Proteomes" id="UP000742786"/>
    </source>
</evidence>
<comment type="caution">
    <text evidence="1">The sequence shown here is derived from an EMBL/GenBank/DDBJ whole genome shotgun (WGS) entry which is preliminary data.</text>
</comment>
<accession>A0A916J694</accession>
<dbReference type="SUPFAM" id="SSF160246">
    <property type="entry name" value="EspE N-terminal domain-like"/>
    <property type="match status" value="2"/>
</dbReference>
<dbReference type="RefSeq" id="WP_220636539.1">
    <property type="nucleotide sequence ID" value="NZ_CAJQUM010000001.1"/>
</dbReference>
<proteinExistence type="predicted"/>
<reference evidence="1" key="1">
    <citation type="submission" date="2021-04" db="EMBL/GenBank/DDBJ databases">
        <authorList>
            <person name="Hornung B."/>
        </authorList>
    </citation>
    <scope>NUCLEOTIDE SEQUENCE</scope>
    <source>
        <strain evidence="1">G5G6</strain>
    </source>
</reference>
<name>A0A916J694_9PROT</name>
<evidence type="ECO:0000313" key="1">
    <source>
        <dbReference type="EMBL" id="CAG4884717.1"/>
    </source>
</evidence>
<gene>
    <name evidence="1" type="ORF">GTOL_12600</name>
</gene>
<dbReference type="Proteomes" id="UP000742786">
    <property type="component" value="Unassembled WGS sequence"/>
</dbReference>
<dbReference type="InterPro" id="IPR037257">
    <property type="entry name" value="T2SS_E_N_sf"/>
</dbReference>
<dbReference type="AlphaFoldDB" id="A0A916J694"/>
<keyword evidence="2" id="KW-1185">Reference proteome</keyword>
<protein>
    <submittedName>
        <fullName evidence="1">Uncharacterized protein</fullName>
    </submittedName>
</protein>